<dbReference type="Gene3D" id="3.60.21.10">
    <property type="match status" value="1"/>
</dbReference>
<keyword evidence="1" id="KW-0472">Membrane</keyword>
<evidence type="ECO:0000313" key="3">
    <source>
        <dbReference type="EMBL" id="KNZ53934.1"/>
    </source>
</evidence>
<name>A0A0L6UZM9_9BASI</name>
<dbReference type="GO" id="GO:0016791">
    <property type="term" value="F:phosphatase activity"/>
    <property type="evidence" value="ECO:0007669"/>
    <property type="project" value="TreeGrafter"/>
</dbReference>
<evidence type="ECO:0000259" key="2">
    <source>
        <dbReference type="Pfam" id="PF00149"/>
    </source>
</evidence>
<dbReference type="STRING" id="27349.A0A0L6UZM9"/>
<sequence length="434" mass="50698">MPDEIQEELRAGGLDLMWLIIMKIREKQSLRNRKLCCLSSTKPSPLHSKRNIFFFFFTSVLLLTCFYPSLKQPFHYRHHQELSLKNPDRHDYDKFVWHKSILSDWDPNSDHRLLVFGDIHGMVAPLKKLLKKLNYDPKLDTVLLVGDLAAKHPRIQASLDTIRYCRELKVEGVRGNHDEYIIIWRNWMETHREKFVASHDLLAYHADDHANLESDFWLQAAQPPQELKKKLPNGMDWGTQHFEIARRLPKIDFHWILERSLTIHVSPLRTYFAHAGMLPWVPPNEPEAKAALRVMSLLELQENKDPYTLLEMRGLKKGRRPTKKGDRGKPWYKYWNKTMRQCNETSSSDSEAGAWCERPEHVVYGHWAGKGLTIKPWSIGLDSGCVYGRQLSALVIGKPRPSASKKHEHQLLRPIPIQLLNYNATIFQLNCREP</sequence>
<dbReference type="AlphaFoldDB" id="A0A0L6UZM9"/>
<dbReference type="GO" id="GO:0000298">
    <property type="term" value="F:endopolyphosphatase activity"/>
    <property type="evidence" value="ECO:0007669"/>
    <property type="project" value="TreeGrafter"/>
</dbReference>
<dbReference type="InterPro" id="IPR004843">
    <property type="entry name" value="Calcineurin-like_PHP"/>
</dbReference>
<keyword evidence="4" id="KW-1185">Reference proteome</keyword>
<dbReference type="GO" id="GO:0006798">
    <property type="term" value="P:polyphosphate catabolic process"/>
    <property type="evidence" value="ECO:0007669"/>
    <property type="project" value="TreeGrafter"/>
</dbReference>
<keyword evidence="1" id="KW-0812">Transmembrane</keyword>
<dbReference type="GO" id="GO:0005737">
    <property type="term" value="C:cytoplasm"/>
    <property type="evidence" value="ECO:0007669"/>
    <property type="project" value="TreeGrafter"/>
</dbReference>
<dbReference type="OrthoDB" id="10267127at2759"/>
<feature type="transmembrane region" description="Helical" evidence="1">
    <location>
        <begin position="52"/>
        <end position="70"/>
    </location>
</feature>
<gene>
    <name evidence="3" type="ORF">VP01_3097g1</name>
</gene>
<dbReference type="VEuPathDB" id="FungiDB:VP01_3097g1"/>
<dbReference type="PANTHER" id="PTHR42850:SF4">
    <property type="entry name" value="ZINC-DEPENDENT ENDOPOLYPHOSPHATASE"/>
    <property type="match status" value="1"/>
</dbReference>
<dbReference type="InterPro" id="IPR029052">
    <property type="entry name" value="Metallo-depent_PP-like"/>
</dbReference>
<keyword evidence="1" id="KW-1133">Transmembrane helix</keyword>
<evidence type="ECO:0000313" key="4">
    <source>
        <dbReference type="Proteomes" id="UP000037035"/>
    </source>
</evidence>
<organism evidence="3 4">
    <name type="scientific">Puccinia sorghi</name>
    <dbReference type="NCBI Taxonomy" id="27349"/>
    <lineage>
        <taxon>Eukaryota</taxon>
        <taxon>Fungi</taxon>
        <taxon>Dikarya</taxon>
        <taxon>Basidiomycota</taxon>
        <taxon>Pucciniomycotina</taxon>
        <taxon>Pucciniomycetes</taxon>
        <taxon>Pucciniales</taxon>
        <taxon>Pucciniaceae</taxon>
        <taxon>Puccinia</taxon>
    </lineage>
</organism>
<comment type="caution">
    <text evidence="3">The sequence shown here is derived from an EMBL/GenBank/DDBJ whole genome shotgun (WGS) entry which is preliminary data.</text>
</comment>
<dbReference type="SUPFAM" id="SSF56300">
    <property type="entry name" value="Metallo-dependent phosphatases"/>
    <property type="match status" value="1"/>
</dbReference>
<dbReference type="EMBL" id="LAVV01008054">
    <property type="protein sequence ID" value="KNZ53934.1"/>
    <property type="molecule type" value="Genomic_DNA"/>
</dbReference>
<protein>
    <recommendedName>
        <fullName evidence="2">Calcineurin-like phosphoesterase domain-containing protein</fullName>
    </recommendedName>
</protein>
<accession>A0A0L6UZM9</accession>
<proteinExistence type="predicted"/>
<dbReference type="Proteomes" id="UP000037035">
    <property type="component" value="Unassembled WGS sequence"/>
</dbReference>
<dbReference type="Pfam" id="PF00149">
    <property type="entry name" value="Metallophos"/>
    <property type="match status" value="1"/>
</dbReference>
<dbReference type="InterPro" id="IPR050126">
    <property type="entry name" value="Ap4A_hydrolase"/>
</dbReference>
<evidence type="ECO:0000256" key="1">
    <source>
        <dbReference type="SAM" id="Phobius"/>
    </source>
</evidence>
<dbReference type="PANTHER" id="PTHR42850">
    <property type="entry name" value="METALLOPHOSPHOESTERASE"/>
    <property type="match status" value="1"/>
</dbReference>
<reference evidence="3 4" key="1">
    <citation type="submission" date="2015-08" db="EMBL/GenBank/DDBJ databases">
        <title>Next Generation Sequencing and Analysis of the Genome of Puccinia sorghi L Schw, the Causal Agent of Maize Common Rust.</title>
        <authorList>
            <person name="Rochi L."/>
            <person name="Burguener G."/>
            <person name="Darino M."/>
            <person name="Turjanski A."/>
            <person name="Kreff E."/>
            <person name="Dieguez M.J."/>
            <person name="Sacco F."/>
        </authorList>
    </citation>
    <scope>NUCLEOTIDE SEQUENCE [LARGE SCALE GENOMIC DNA]</scope>
    <source>
        <strain evidence="3 4">RO10H11247</strain>
    </source>
</reference>
<feature type="domain" description="Calcineurin-like phosphoesterase" evidence="2">
    <location>
        <begin position="112"/>
        <end position="190"/>
    </location>
</feature>